<organism evidence="5 6">
    <name type="scientific">Rhizophagus irregularis (strain DAOM 181602 / DAOM 197198 / MUCL 43194)</name>
    <name type="common">Arbuscular mycorrhizal fungus</name>
    <name type="synonym">Glomus intraradices</name>
    <dbReference type="NCBI Taxonomy" id="747089"/>
    <lineage>
        <taxon>Eukaryota</taxon>
        <taxon>Fungi</taxon>
        <taxon>Fungi incertae sedis</taxon>
        <taxon>Mucoromycota</taxon>
        <taxon>Glomeromycotina</taxon>
        <taxon>Glomeromycetes</taxon>
        <taxon>Glomerales</taxon>
        <taxon>Glomeraceae</taxon>
        <taxon>Rhizophagus</taxon>
    </lineage>
</organism>
<dbReference type="AlphaFoldDB" id="A0A2P4QLF8"/>
<evidence type="ECO:0000256" key="2">
    <source>
        <dbReference type="ARBA" id="ARBA00022737"/>
    </source>
</evidence>
<evidence type="ECO:0008006" key="7">
    <source>
        <dbReference type="Google" id="ProtNLM"/>
    </source>
</evidence>
<sequence>MLKPPPALSPEIKIFLDLKVQIPHLVEDLRDTNKAANASLNINGQFIPGARVGQKAVLIGKKLYFTGGRNFDKETGLISDLFYYDFGAGLSDAKLVDLRSQEGIKMNLPYMIWHTANIGGTNQDSIFMLGGLGTVESSNNLVYQFDTNTNATSMPIIQGITPPRREDMDTVSYGGKIYIFSGRMEGVNDEIYYDNFDILDTVNLVWNVGSPVNAPLPRFLYTATLVNGVIYYIGGVRKSAVSNISYSVLMSNIYLYDIATNTWSLKEITVGNIPEPRFGHSAVLVGDKICIYGGLNPNGVVDAPAMPTIALLDTNTFIWSTPQLENINTPKLIDNNVPNLLYHTATLIYDNLMFVTFGNLTAYSLPRTINRYYYIFNFGQPKVQWFRIEQNDIGNPNANIPINPKTPNSITPKTPPSTTSSGNAANTSAKSTAAPATSSSDQKSLGNPVIIGLSIGLAAIGLGTIVAFSLIYRNSKKNQNSATGGASGALDTSTGSVMLQIPSNLQHSPTPALHRYSPGQEYYSSLPLSQQERYSQRSSNYSPGSETPPI</sequence>
<dbReference type="PANTHER" id="PTHR46093:SF18">
    <property type="entry name" value="FIBRONECTIN TYPE-III DOMAIN-CONTAINING PROTEIN"/>
    <property type="match status" value="1"/>
</dbReference>
<feature type="transmembrane region" description="Helical" evidence="4">
    <location>
        <begin position="449"/>
        <end position="472"/>
    </location>
</feature>
<evidence type="ECO:0000256" key="1">
    <source>
        <dbReference type="ARBA" id="ARBA00022441"/>
    </source>
</evidence>
<keyword evidence="1" id="KW-0880">Kelch repeat</keyword>
<feature type="region of interest" description="Disordered" evidence="3">
    <location>
        <begin position="503"/>
        <end position="550"/>
    </location>
</feature>
<reference evidence="5 6" key="1">
    <citation type="journal article" date="2013" name="Proc. Natl. Acad. Sci. U.S.A.">
        <title>Genome of an arbuscular mycorrhizal fungus provides insight into the oldest plant symbiosis.</title>
        <authorList>
            <person name="Tisserant E."/>
            <person name="Malbreil M."/>
            <person name="Kuo A."/>
            <person name="Kohler A."/>
            <person name="Symeonidi A."/>
            <person name="Balestrini R."/>
            <person name="Charron P."/>
            <person name="Duensing N."/>
            <person name="Frei Dit Frey N."/>
            <person name="Gianinazzi-Pearson V."/>
            <person name="Gilbert L.B."/>
            <person name="Handa Y."/>
            <person name="Herr J.R."/>
            <person name="Hijri M."/>
            <person name="Koul R."/>
            <person name="Kawaguchi M."/>
            <person name="Krajinski F."/>
            <person name="Lammers P.J."/>
            <person name="Masclaux F.G."/>
            <person name="Murat C."/>
            <person name="Morin E."/>
            <person name="Ndikumana S."/>
            <person name="Pagni M."/>
            <person name="Petitpierre D."/>
            <person name="Requena N."/>
            <person name="Rosikiewicz P."/>
            <person name="Riley R."/>
            <person name="Saito K."/>
            <person name="San Clemente H."/>
            <person name="Shapiro H."/>
            <person name="van Tuinen D."/>
            <person name="Becard G."/>
            <person name="Bonfante P."/>
            <person name="Paszkowski U."/>
            <person name="Shachar-Hill Y.Y."/>
            <person name="Tuskan G.A."/>
            <person name="Young P.W."/>
            <person name="Sanders I.R."/>
            <person name="Henrissat B."/>
            <person name="Rensing S.A."/>
            <person name="Grigoriev I.V."/>
            <person name="Corradi N."/>
            <person name="Roux C."/>
            <person name="Martin F."/>
        </authorList>
    </citation>
    <scope>NUCLEOTIDE SEQUENCE [LARGE SCALE GENOMIC DNA]</scope>
    <source>
        <strain evidence="5 6">DAOM 197198</strain>
    </source>
</reference>
<accession>A0A2P4QLF8</accession>
<dbReference type="Gene3D" id="2.120.10.80">
    <property type="entry name" value="Kelch-type beta propeller"/>
    <property type="match status" value="2"/>
</dbReference>
<keyword evidence="4" id="KW-1133">Transmembrane helix</keyword>
<name>A0A2P4QLF8_RHIID</name>
<protein>
    <recommendedName>
        <fullName evidence="7">Galactose oxidase</fullName>
    </recommendedName>
</protein>
<keyword evidence="6" id="KW-1185">Reference proteome</keyword>
<dbReference type="SUPFAM" id="SSF117281">
    <property type="entry name" value="Kelch motif"/>
    <property type="match status" value="1"/>
</dbReference>
<dbReference type="InterPro" id="IPR015915">
    <property type="entry name" value="Kelch-typ_b-propeller"/>
</dbReference>
<dbReference type="Pfam" id="PF24681">
    <property type="entry name" value="Kelch_KLHDC2_KLHL20_DRC7"/>
    <property type="match status" value="1"/>
</dbReference>
<proteinExistence type="predicted"/>
<evidence type="ECO:0000313" key="6">
    <source>
        <dbReference type="Proteomes" id="UP000018888"/>
    </source>
</evidence>
<evidence type="ECO:0000256" key="4">
    <source>
        <dbReference type="SAM" id="Phobius"/>
    </source>
</evidence>
<dbReference type="PANTHER" id="PTHR46093">
    <property type="entry name" value="ACYL-COA-BINDING DOMAIN-CONTAINING PROTEIN 5"/>
    <property type="match status" value="1"/>
</dbReference>
<dbReference type="VEuPathDB" id="FungiDB:RhiirFUN_005397"/>
<dbReference type="Proteomes" id="UP000018888">
    <property type="component" value="Unassembled WGS sequence"/>
</dbReference>
<evidence type="ECO:0000256" key="3">
    <source>
        <dbReference type="SAM" id="MobiDB-lite"/>
    </source>
</evidence>
<keyword evidence="4" id="KW-0472">Membrane</keyword>
<reference evidence="5 6" key="2">
    <citation type="journal article" date="2018" name="New Phytol.">
        <title>High intraspecific genome diversity in the model arbuscular mycorrhizal symbiont Rhizophagus irregularis.</title>
        <authorList>
            <person name="Chen E.C.H."/>
            <person name="Morin E."/>
            <person name="Beaudet D."/>
            <person name="Noel J."/>
            <person name="Yildirir G."/>
            <person name="Ndikumana S."/>
            <person name="Charron P."/>
            <person name="St-Onge C."/>
            <person name="Giorgi J."/>
            <person name="Kruger M."/>
            <person name="Marton T."/>
            <person name="Ropars J."/>
            <person name="Grigoriev I.V."/>
            <person name="Hainaut M."/>
            <person name="Henrissat B."/>
            <person name="Roux C."/>
            <person name="Martin F."/>
            <person name="Corradi N."/>
        </authorList>
    </citation>
    <scope>NUCLEOTIDE SEQUENCE [LARGE SCALE GENOMIC DNA]</scope>
    <source>
        <strain evidence="5 6">DAOM 197198</strain>
    </source>
</reference>
<gene>
    <name evidence="5" type="ORF">GLOIN_2v1766672</name>
</gene>
<evidence type="ECO:0000313" key="5">
    <source>
        <dbReference type="EMBL" id="POG78483.1"/>
    </source>
</evidence>
<keyword evidence="4" id="KW-0812">Transmembrane</keyword>
<keyword evidence="2" id="KW-0677">Repeat</keyword>
<comment type="caution">
    <text evidence="5">The sequence shown here is derived from an EMBL/GenBank/DDBJ whole genome shotgun (WGS) entry which is preliminary data.</text>
</comment>
<feature type="compositionally biased region" description="Polar residues" evidence="3">
    <location>
        <begin position="522"/>
        <end position="550"/>
    </location>
</feature>
<feature type="compositionally biased region" description="Low complexity" evidence="3">
    <location>
        <begin position="397"/>
        <end position="440"/>
    </location>
</feature>
<feature type="region of interest" description="Disordered" evidence="3">
    <location>
        <begin position="397"/>
        <end position="443"/>
    </location>
</feature>
<dbReference type="EMBL" id="AUPC02000032">
    <property type="protein sequence ID" value="POG78483.1"/>
    <property type="molecule type" value="Genomic_DNA"/>
</dbReference>